<organism evidence="4">
    <name type="scientific">Cyprinus carpio</name>
    <name type="common">Common carp</name>
    <dbReference type="NCBI Taxonomy" id="7962"/>
    <lineage>
        <taxon>Eukaryota</taxon>
        <taxon>Metazoa</taxon>
        <taxon>Chordata</taxon>
        <taxon>Craniata</taxon>
        <taxon>Vertebrata</taxon>
        <taxon>Euteleostomi</taxon>
        <taxon>Actinopterygii</taxon>
        <taxon>Neopterygii</taxon>
        <taxon>Teleostei</taxon>
        <taxon>Ostariophysi</taxon>
        <taxon>Cypriniformes</taxon>
        <taxon>Cyprinidae</taxon>
        <taxon>Cyprininae</taxon>
        <taxon>Cyprinus</taxon>
    </lineage>
</organism>
<dbReference type="InterPro" id="IPR023780">
    <property type="entry name" value="Chromo_domain"/>
</dbReference>
<dbReference type="KEGG" id="ccar:122145647"/>
<dbReference type="PROSITE" id="PS50013">
    <property type="entry name" value="CHROMO_2"/>
    <property type="match status" value="1"/>
</dbReference>
<feature type="compositionally biased region" description="Polar residues" evidence="2">
    <location>
        <begin position="1"/>
        <end position="20"/>
    </location>
</feature>
<evidence type="ECO:0000259" key="3">
    <source>
        <dbReference type="PROSITE" id="PS50013"/>
    </source>
</evidence>
<evidence type="ECO:0000313" key="4">
    <source>
        <dbReference type="RefSeq" id="XP_042616293.1"/>
    </source>
</evidence>
<dbReference type="InterPro" id="IPR000953">
    <property type="entry name" value="Chromo/chromo_shadow_dom"/>
</dbReference>
<evidence type="ECO:0000256" key="1">
    <source>
        <dbReference type="ARBA" id="ARBA00004123"/>
    </source>
</evidence>
<sequence length="107" mass="12047">MGVAINTGSPSPASLPQTESKPAAGPRDEGEGRSRAQAPQPITIEGEEAYQVQELLDSRRRGRILQYLVDWEGYGPEERSWVNSEDILDPNLIDEFHRLHPERPTPW</sequence>
<comment type="subcellular location">
    <subcellularLocation>
        <location evidence="1">Nucleus</location>
    </subcellularLocation>
</comment>
<reference evidence="4" key="1">
    <citation type="submission" date="2025-08" db="UniProtKB">
        <authorList>
            <consortium name="RefSeq"/>
        </authorList>
    </citation>
    <scope>IDENTIFICATION</scope>
    <source>
        <tissue evidence="4">Muscle</tissue>
    </source>
</reference>
<protein>
    <submittedName>
        <fullName evidence="4">Chromobox protein homolog 2-like</fullName>
    </submittedName>
</protein>
<dbReference type="GeneID" id="122145647"/>
<gene>
    <name evidence="4" type="primary">LOC122145647</name>
</gene>
<dbReference type="RefSeq" id="XP_042616293.1">
    <property type="nucleotide sequence ID" value="XM_042760359.1"/>
</dbReference>
<feature type="region of interest" description="Disordered" evidence="2">
    <location>
        <begin position="1"/>
        <end position="46"/>
    </location>
</feature>
<proteinExistence type="predicted"/>
<accession>A0A9Q9Y9U8</accession>
<dbReference type="SMART" id="SM00298">
    <property type="entry name" value="CHROMO"/>
    <property type="match status" value="1"/>
</dbReference>
<dbReference type="AlphaFoldDB" id="A0A9Q9Y9U8"/>
<dbReference type="GO" id="GO:0005634">
    <property type="term" value="C:nucleus"/>
    <property type="evidence" value="ECO:0007669"/>
    <property type="project" value="UniProtKB-SubCell"/>
</dbReference>
<feature type="domain" description="Chromo" evidence="3">
    <location>
        <begin position="50"/>
        <end position="107"/>
    </location>
</feature>
<name>A0A9Q9Y9U8_CYPCA</name>
<dbReference type="Pfam" id="PF00385">
    <property type="entry name" value="Chromo"/>
    <property type="match status" value="1"/>
</dbReference>
<evidence type="ECO:0000256" key="2">
    <source>
        <dbReference type="SAM" id="MobiDB-lite"/>
    </source>
</evidence>
<dbReference type="OrthoDB" id="1430630at2759"/>
<dbReference type="Proteomes" id="UP001155660">
    <property type="component" value="Chromosome A1"/>
</dbReference>